<dbReference type="EMBL" id="NESQ01000093">
    <property type="protein sequence ID" value="PUU79401.1"/>
    <property type="molecule type" value="Genomic_DNA"/>
</dbReference>
<dbReference type="Proteomes" id="UP000244722">
    <property type="component" value="Unassembled WGS sequence"/>
</dbReference>
<feature type="transmembrane region" description="Helical" evidence="1">
    <location>
        <begin position="65"/>
        <end position="84"/>
    </location>
</feature>
<sequence>MDVFAPTTLQTKRYLILFLSVYITWVMGISSGAAGGFQSLFAIFFHITIVTLYFIIVIRRKGRTSLKISLTFIILFLLNQQGYLSNEF</sequence>
<feature type="transmembrane region" description="Helical" evidence="1">
    <location>
        <begin position="40"/>
        <end position="58"/>
    </location>
</feature>
<evidence type="ECO:0000313" key="2">
    <source>
        <dbReference type="EMBL" id="PUU79401.1"/>
    </source>
</evidence>
<evidence type="ECO:0000256" key="1">
    <source>
        <dbReference type="SAM" id="Phobius"/>
    </source>
</evidence>
<organism evidence="2 3">
    <name type="scientific">Tuber borchii</name>
    <name type="common">White truffle</name>
    <dbReference type="NCBI Taxonomy" id="42251"/>
    <lineage>
        <taxon>Eukaryota</taxon>
        <taxon>Fungi</taxon>
        <taxon>Dikarya</taxon>
        <taxon>Ascomycota</taxon>
        <taxon>Pezizomycotina</taxon>
        <taxon>Pezizomycetes</taxon>
        <taxon>Pezizales</taxon>
        <taxon>Tuberaceae</taxon>
        <taxon>Tuber</taxon>
    </lineage>
</organism>
<dbReference type="AlphaFoldDB" id="A0A2T6ZV78"/>
<reference evidence="2 3" key="1">
    <citation type="submission" date="2017-04" db="EMBL/GenBank/DDBJ databases">
        <title>Draft genome sequence of Tuber borchii Vittad., a whitish edible truffle.</title>
        <authorList>
            <consortium name="DOE Joint Genome Institute"/>
            <person name="Murat C."/>
            <person name="Kuo A."/>
            <person name="Barry K.W."/>
            <person name="Clum A."/>
            <person name="Dockter R.B."/>
            <person name="Fauchery L."/>
            <person name="Iotti M."/>
            <person name="Kohler A."/>
            <person name="Labutti K."/>
            <person name="Lindquist E.A."/>
            <person name="Lipzen A."/>
            <person name="Ohm R.A."/>
            <person name="Wang M."/>
            <person name="Grigoriev I.V."/>
            <person name="Zambonelli A."/>
            <person name="Martin F.M."/>
        </authorList>
    </citation>
    <scope>NUCLEOTIDE SEQUENCE [LARGE SCALE GENOMIC DNA]</scope>
    <source>
        <strain evidence="2 3">Tbo3840</strain>
    </source>
</reference>
<protein>
    <submittedName>
        <fullName evidence="2">Uncharacterized protein</fullName>
    </submittedName>
</protein>
<gene>
    <name evidence="2" type="ORF">B9Z19DRAFT_1081878</name>
</gene>
<keyword evidence="1" id="KW-0472">Membrane</keyword>
<name>A0A2T6ZV78_TUBBO</name>
<keyword evidence="1" id="KW-0812">Transmembrane</keyword>
<accession>A0A2T6ZV78</accession>
<evidence type="ECO:0000313" key="3">
    <source>
        <dbReference type="Proteomes" id="UP000244722"/>
    </source>
</evidence>
<keyword evidence="3" id="KW-1185">Reference proteome</keyword>
<comment type="caution">
    <text evidence="2">The sequence shown here is derived from an EMBL/GenBank/DDBJ whole genome shotgun (WGS) entry which is preliminary data.</text>
</comment>
<feature type="transmembrane region" description="Helical" evidence="1">
    <location>
        <begin position="14"/>
        <end position="34"/>
    </location>
</feature>
<keyword evidence="1" id="KW-1133">Transmembrane helix</keyword>
<proteinExistence type="predicted"/>